<comment type="caution">
    <text evidence="2">The sequence shown here is derived from an EMBL/GenBank/DDBJ whole genome shotgun (WGS) entry which is preliminary data.</text>
</comment>
<evidence type="ECO:0000259" key="1">
    <source>
        <dbReference type="Pfam" id="PF09413"/>
    </source>
</evidence>
<reference evidence="2 3" key="1">
    <citation type="submission" date="2024-01" db="EMBL/GenBank/DDBJ databases">
        <title>Niabella digestum sp. nov., isolated from waste digestion system.</title>
        <authorList>
            <person name="Zhang L."/>
        </authorList>
    </citation>
    <scope>NUCLEOTIDE SEQUENCE [LARGE SCALE GENOMIC DNA]</scope>
    <source>
        <strain evidence="2 3">A18</strain>
    </source>
</reference>
<dbReference type="SUPFAM" id="SSF54913">
    <property type="entry name" value="GlnB-like"/>
    <property type="match status" value="1"/>
</dbReference>
<dbReference type="InterPro" id="IPR018551">
    <property type="entry name" value="DUF2007"/>
</dbReference>
<proteinExistence type="predicted"/>
<gene>
    <name evidence="2" type="ORF">V2H41_09075</name>
</gene>
<accession>A0ABU7RHF5</accession>
<dbReference type="Proteomes" id="UP001357452">
    <property type="component" value="Unassembled WGS sequence"/>
</dbReference>
<dbReference type="Pfam" id="PF09413">
    <property type="entry name" value="DUF2007"/>
    <property type="match status" value="1"/>
</dbReference>
<name>A0ABU7RHF5_9BACT</name>
<dbReference type="RefSeq" id="WP_330974832.1">
    <property type="nucleotide sequence ID" value="NZ_JAZGLY010000004.1"/>
</dbReference>
<dbReference type="EMBL" id="JAZGLY010000004">
    <property type="protein sequence ID" value="MEE6187424.1"/>
    <property type="molecule type" value="Genomic_DNA"/>
</dbReference>
<evidence type="ECO:0000313" key="2">
    <source>
        <dbReference type="EMBL" id="MEE6187424.1"/>
    </source>
</evidence>
<sequence>MDYKVAAVFDNYISAHLVLGRLQMENISCWLKDENTVTVDPILTNAVGGIKLLVAEPQLERALNLIRQNREAYQLRNACPKCGSLNIEVVSTPRSIRNWLGTIANILLNVGAPLPIKKVNHCFDCNHEYDIA</sequence>
<evidence type="ECO:0000313" key="3">
    <source>
        <dbReference type="Proteomes" id="UP001357452"/>
    </source>
</evidence>
<keyword evidence="3" id="KW-1185">Reference proteome</keyword>
<feature type="domain" description="DUF2007" evidence="1">
    <location>
        <begin position="11"/>
        <end position="68"/>
    </location>
</feature>
<protein>
    <submittedName>
        <fullName evidence="2">DUF2007 domain-containing protein</fullName>
    </submittedName>
</protein>
<dbReference type="InterPro" id="IPR011322">
    <property type="entry name" value="N-reg_PII-like_a/b"/>
</dbReference>
<organism evidence="2 3">
    <name type="scientific">Niabella digestorum</name>
    <dbReference type="NCBI Taxonomy" id="3117701"/>
    <lineage>
        <taxon>Bacteria</taxon>
        <taxon>Pseudomonadati</taxon>
        <taxon>Bacteroidota</taxon>
        <taxon>Chitinophagia</taxon>
        <taxon>Chitinophagales</taxon>
        <taxon>Chitinophagaceae</taxon>
        <taxon>Niabella</taxon>
    </lineage>
</organism>